<accession>A0A9D7E0U5</accession>
<name>A0A9D7E0U5_9PROT</name>
<dbReference type="Proteomes" id="UP000807785">
    <property type="component" value="Unassembled WGS sequence"/>
</dbReference>
<sequence>MPTPGTFKRRELRFSTLPENQTQRALILLRGLDGLRVERIEGRRALSVSYDIFDYTLEGLEEALMQQGFHLDNSLFSKLMRALIRYCEQTQLHTLRSPQRLIKKSNEVYVKAWEHHLHGDHDDTPPELREYK</sequence>
<gene>
    <name evidence="1" type="ORF">IPH26_00780</name>
</gene>
<reference evidence="1" key="1">
    <citation type="submission" date="2020-10" db="EMBL/GenBank/DDBJ databases">
        <title>Connecting structure to function with the recovery of over 1000 high-quality activated sludge metagenome-assembled genomes encoding full-length rRNA genes using long-read sequencing.</title>
        <authorList>
            <person name="Singleton C.M."/>
            <person name="Petriglieri F."/>
            <person name="Kristensen J.M."/>
            <person name="Kirkegaard R.H."/>
            <person name="Michaelsen T.Y."/>
            <person name="Andersen M.H."/>
            <person name="Karst S.M."/>
            <person name="Dueholm M.S."/>
            <person name="Nielsen P.H."/>
            <person name="Albertsen M."/>
        </authorList>
    </citation>
    <scope>NUCLEOTIDE SEQUENCE</scope>
    <source>
        <strain evidence="1">Bjer_18-Q3-R1-45_BAT3C.347</strain>
    </source>
</reference>
<dbReference type="EMBL" id="JADJEV010000001">
    <property type="protein sequence ID" value="MBK6971547.1"/>
    <property type="molecule type" value="Genomic_DNA"/>
</dbReference>
<dbReference type="AlphaFoldDB" id="A0A9D7E0U5"/>
<protein>
    <submittedName>
        <fullName evidence="1">Uncharacterized protein</fullName>
    </submittedName>
</protein>
<organism evidence="1 2">
    <name type="scientific">Candidatus Methylophosphatis roskildensis</name>
    <dbReference type="NCBI Taxonomy" id="2899263"/>
    <lineage>
        <taxon>Bacteria</taxon>
        <taxon>Pseudomonadati</taxon>
        <taxon>Pseudomonadota</taxon>
        <taxon>Betaproteobacteria</taxon>
        <taxon>Nitrosomonadales</taxon>
        <taxon>Sterolibacteriaceae</taxon>
        <taxon>Candidatus Methylophosphatis</taxon>
    </lineage>
</organism>
<proteinExistence type="predicted"/>
<evidence type="ECO:0000313" key="1">
    <source>
        <dbReference type="EMBL" id="MBK6971547.1"/>
    </source>
</evidence>
<evidence type="ECO:0000313" key="2">
    <source>
        <dbReference type="Proteomes" id="UP000807785"/>
    </source>
</evidence>
<comment type="caution">
    <text evidence="1">The sequence shown here is derived from an EMBL/GenBank/DDBJ whole genome shotgun (WGS) entry which is preliminary data.</text>
</comment>